<dbReference type="OrthoDB" id="5950040at2759"/>
<comment type="subcellular location">
    <subcellularLocation>
        <location evidence="1">Cell membrane</location>
        <topology evidence="1">Multi-pass membrane protein</topology>
    </subcellularLocation>
</comment>
<keyword evidence="9 12" id="KW-0675">Receptor</keyword>
<feature type="transmembrane region" description="Helical" evidence="13">
    <location>
        <begin position="192"/>
        <end position="221"/>
    </location>
</feature>
<dbReference type="AlphaFoldDB" id="A0A821RVV0"/>
<dbReference type="PROSITE" id="PS50262">
    <property type="entry name" value="G_PROTEIN_RECEP_F1_2"/>
    <property type="match status" value="1"/>
</dbReference>
<sequence length="346" mass="39948">MANLTNDTYTSYGIGMSFHDENTSFEESNLVKIILSVVLSASMTLSLIGNCCTCAVICRERSMRIPTNYYLLNLAITDLMTALFIPIEIYMLWVQDYYPLGDEGCRMHFLIWDVLSNCSVLTILAFTVERYLVISKPFLRQRLALNSRVFKIITAVWIIACIFSIPNGIYAYLVEKKENIYCCLTVKDNDKIYLIAVELIVFFVVPMTVIFVLYVLIALNLKSKRSQTPHPALGKQNKNKAVKMLAAVAASFFICWSPYTVLRLIILIPRQKYNDYFQLERIFLYLSTINSYLSTAVNPILYSLMSRKFRHAFKDLLKSRTQNRNHRKQQGCNNLQLQPVLKPHYI</sequence>
<feature type="transmembrane region" description="Helical" evidence="13">
    <location>
        <begin position="242"/>
        <end position="262"/>
    </location>
</feature>
<dbReference type="GO" id="GO:0005886">
    <property type="term" value="C:plasma membrane"/>
    <property type="evidence" value="ECO:0007669"/>
    <property type="project" value="UniProtKB-SubCell"/>
</dbReference>
<evidence type="ECO:0000256" key="12">
    <source>
        <dbReference type="RuleBase" id="RU000688"/>
    </source>
</evidence>
<name>A0A821RVV0_9NEOP</name>
<dbReference type="GO" id="GO:0001607">
    <property type="term" value="F:neuromedin U receptor activity"/>
    <property type="evidence" value="ECO:0007669"/>
    <property type="project" value="InterPro"/>
</dbReference>
<evidence type="ECO:0000256" key="5">
    <source>
        <dbReference type="ARBA" id="ARBA00022989"/>
    </source>
</evidence>
<evidence type="ECO:0000256" key="9">
    <source>
        <dbReference type="ARBA" id="ARBA00023170"/>
    </source>
</evidence>
<evidence type="ECO:0000256" key="1">
    <source>
        <dbReference type="ARBA" id="ARBA00004651"/>
    </source>
</evidence>
<dbReference type="Gene3D" id="1.20.1070.10">
    <property type="entry name" value="Rhodopsin 7-helix transmembrane proteins"/>
    <property type="match status" value="1"/>
</dbReference>
<accession>A0A821RVV0</accession>
<dbReference type="InterPro" id="IPR005390">
    <property type="entry name" value="NeuromedU_rcpt"/>
</dbReference>
<comment type="similarity">
    <text evidence="2 12">Belongs to the G-protein coupled receptor 1 family.</text>
</comment>
<evidence type="ECO:0000256" key="4">
    <source>
        <dbReference type="ARBA" id="ARBA00022692"/>
    </source>
</evidence>
<feature type="transmembrane region" description="Helical" evidence="13">
    <location>
        <begin position="109"/>
        <end position="128"/>
    </location>
</feature>
<dbReference type="PRINTS" id="PR00237">
    <property type="entry name" value="GPCRRHODOPSN"/>
</dbReference>
<evidence type="ECO:0000256" key="11">
    <source>
        <dbReference type="ARBA" id="ARBA00023224"/>
    </source>
</evidence>
<feature type="transmembrane region" description="Helical" evidence="13">
    <location>
        <begin position="282"/>
        <end position="304"/>
    </location>
</feature>
<evidence type="ECO:0000256" key="8">
    <source>
        <dbReference type="ARBA" id="ARBA00023157"/>
    </source>
</evidence>
<keyword evidence="11 12" id="KW-0807">Transducer</keyword>
<keyword evidence="10" id="KW-0325">Glycoprotein</keyword>
<reference evidence="15" key="1">
    <citation type="submission" date="2021-02" db="EMBL/GenBank/DDBJ databases">
        <authorList>
            <person name="Steward A R."/>
        </authorList>
    </citation>
    <scope>NUCLEOTIDE SEQUENCE</scope>
</reference>
<dbReference type="PROSITE" id="PS00237">
    <property type="entry name" value="G_PROTEIN_RECEP_F1_1"/>
    <property type="match status" value="1"/>
</dbReference>
<feature type="domain" description="G-protein coupled receptors family 1 profile" evidence="14">
    <location>
        <begin position="49"/>
        <end position="302"/>
    </location>
</feature>
<evidence type="ECO:0000256" key="13">
    <source>
        <dbReference type="SAM" id="Phobius"/>
    </source>
</evidence>
<dbReference type="Proteomes" id="UP000663880">
    <property type="component" value="Unassembled WGS sequence"/>
</dbReference>
<evidence type="ECO:0000313" key="16">
    <source>
        <dbReference type="Proteomes" id="UP000663880"/>
    </source>
</evidence>
<evidence type="ECO:0000256" key="10">
    <source>
        <dbReference type="ARBA" id="ARBA00023180"/>
    </source>
</evidence>
<dbReference type="PANTHER" id="PTHR24243:SF208">
    <property type="entry name" value="PYROKININ-1 RECEPTOR"/>
    <property type="match status" value="1"/>
</dbReference>
<feature type="transmembrane region" description="Helical" evidence="13">
    <location>
        <begin position="149"/>
        <end position="172"/>
    </location>
</feature>
<feature type="transmembrane region" description="Helical" evidence="13">
    <location>
        <begin position="33"/>
        <end position="58"/>
    </location>
</feature>
<keyword evidence="6 12" id="KW-0297">G-protein coupled receptor</keyword>
<organism evidence="15 16">
    <name type="scientific">Pieris macdunnoughi</name>
    <dbReference type="NCBI Taxonomy" id="345717"/>
    <lineage>
        <taxon>Eukaryota</taxon>
        <taxon>Metazoa</taxon>
        <taxon>Ecdysozoa</taxon>
        <taxon>Arthropoda</taxon>
        <taxon>Hexapoda</taxon>
        <taxon>Insecta</taxon>
        <taxon>Pterygota</taxon>
        <taxon>Neoptera</taxon>
        <taxon>Endopterygota</taxon>
        <taxon>Lepidoptera</taxon>
        <taxon>Glossata</taxon>
        <taxon>Ditrysia</taxon>
        <taxon>Papilionoidea</taxon>
        <taxon>Pieridae</taxon>
        <taxon>Pierinae</taxon>
        <taxon>Pieris</taxon>
    </lineage>
</organism>
<proteinExistence type="inferred from homology"/>
<dbReference type="EMBL" id="CAJOBZ010000015">
    <property type="protein sequence ID" value="CAF4848217.1"/>
    <property type="molecule type" value="Genomic_DNA"/>
</dbReference>
<keyword evidence="7 13" id="KW-0472">Membrane</keyword>
<evidence type="ECO:0000259" key="14">
    <source>
        <dbReference type="PROSITE" id="PS50262"/>
    </source>
</evidence>
<feature type="transmembrane region" description="Helical" evidence="13">
    <location>
        <begin position="70"/>
        <end position="93"/>
    </location>
</feature>
<keyword evidence="5 13" id="KW-1133">Transmembrane helix</keyword>
<dbReference type="InterPro" id="IPR000276">
    <property type="entry name" value="GPCR_Rhodpsn"/>
</dbReference>
<dbReference type="Pfam" id="PF00001">
    <property type="entry name" value="7tm_1"/>
    <property type="match status" value="1"/>
</dbReference>
<comment type="caution">
    <text evidence="15">The sequence shown here is derived from an EMBL/GenBank/DDBJ whole genome shotgun (WGS) entry which is preliminary data.</text>
</comment>
<evidence type="ECO:0000313" key="15">
    <source>
        <dbReference type="EMBL" id="CAF4848217.1"/>
    </source>
</evidence>
<keyword evidence="4 12" id="KW-0812">Transmembrane</keyword>
<keyword evidence="16" id="KW-1185">Reference proteome</keyword>
<dbReference type="PANTHER" id="PTHR24243">
    <property type="entry name" value="G-PROTEIN COUPLED RECEPTOR"/>
    <property type="match status" value="1"/>
</dbReference>
<keyword evidence="3" id="KW-1003">Cell membrane</keyword>
<dbReference type="InterPro" id="IPR017452">
    <property type="entry name" value="GPCR_Rhodpsn_7TM"/>
</dbReference>
<evidence type="ECO:0000256" key="7">
    <source>
        <dbReference type="ARBA" id="ARBA00023136"/>
    </source>
</evidence>
<protein>
    <recommendedName>
        <fullName evidence="14">G-protein coupled receptors family 1 profile domain-containing protein</fullName>
    </recommendedName>
</protein>
<evidence type="ECO:0000256" key="2">
    <source>
        <dbReference type="ARBA" id="ARBA00010663"/>
    </source>
</evidence>
<evidence type="ECO:0000256" key="3">
    <source>
        <dbReference type="ARBA" id="ARBA00022475"/>
    </source>
</evidence>
<dbReference type="PRINTS" id="PR01565">
    <property type="entry name" value="NEUROMEDINUR"/>
</dbReference>
<evidence type="ECO:0000256" key="6">
    <source>
        <dbReference type="ARBA" id="ARBA00023040"/>
    </source>
</evidence>
<gene>
    <name evidence="15" type="ORF">PMACD_LOCUS6822</name>
</gene>
<dbReference type="SUPFAM" id="SSF81321">
    <property type="entry name" value="Family A G protein-coupled receptor-like"/>
    <property type="match status" value="1"/>
</dbReference>
<keyword evidence="8" id="KW-1015">Disulfide bond</keyword>